<gene>
    <name evidence="1" type="ORF">GCM10009613_11550</name>
</gene>
<dbReference type="EMBL" id="BAAAJK010000004">
    <property type="protein sequence ID" value="GAA1382907.1"/>
    <property type="molecule type" value="Genomic_DNA"/>
</dbReference>
<name>A0ABP4I6J9_9PSEU</name>
<protein>
    <submittedName>
        <fullName evidence="1">Uncharacterized protein</fullName>
    </submittedName>
</protein>
<comment type="caution">
    <text evidence="1">The sequence shown here is derived from an EMBL/GenBank/DDBJ whole genome shotgun (WGS) entry which is preliminary data.</text>
</comment>
<evidence type="ECO:0000313" key="2">
    <source>
        <dbReference type="Proteomes" id="UP001501414"/>
    </source>
</evidence>
<sequence>MPSNGSTEASMLAHLSWAKTRDRAARTAPARRGLEARFEREVDPELTMSPDDRAKAVESYRKAYFRRLALASAEARRAKQDAA</sequence>
<keyword evidence="2" id="KW-1185">Reference proteome</keyword>
<accession>A0ABP4I6J9</accession>
<dbReference type="Proteomes" id="UP001501414">
    <property type="component" value="Unassembled WGS sequence"/>
</dbReference>
<reference evidence="2" key="1">
    <citation type="journal article" date="2019" name="Int. J. Syst. Evol. Microbiol.">
        <title>The Global Catalogue of Microorganisms (GCM) 10K type strain sequencing project: providing services to taxonomists for standard genome sequencing and annotation.</title>
        <authorList>
            <consortium name="The Broad Institute Genomics Platform"/>
            <consortium name="The Broad Institute Genome Sequencing Center for Infectious Disease"/>
            <person name="Wu L."/>
            <person name="Ma J."/>
        </authorList>
    </citation>
    <scope>NUCLEOTIDE SEQUENCE [LARGE SCALE GENOMIC DNA]</scope>
    <source>
        <strain evidence="2">JCM 11896</strain>
    </source>
</reference>
<proteinExistence type="predicted"/>
<evidence type="ECO:0000313" key="1">
    <source>
        <dbReference type="EMBL" id="GAA1382907.1"/>
    </source>
</evidence>
<organism evidence="1 2">
    <name type="scientific">Pseudonocardia kongjuensis</name>
    <dbReference type="NCBI Taxonomy" id="102227"/>
    <lineage>
        <taxon>Bacteria</taxon>
        <taxon>Bacillati</taxon>
        <taxon>Actinomycetota</taxon>
        <taxon>Actinomycetes</taxon>
        <taxon>Pseudonocardiales</taxon>
        <taxon>Pseudonocardiaceae</taxon>
        <taxon>Pseudonocardia</taxon>
    </lineage>
</organism>